<dbReference type="eggNOG" id="ENOG5033BT2">
    <property type="taxonomic scope" value="Bacteria"/>
</dbReference>
<name>A0A094JXG6_9GAMM</name>
<evidence type="ECO:0000313" key="2">
    <source>
        <dbReference type="EMBL" id="KFZ37136.1"/>
    </source>
</evidence>
<organism evidence="2 3">
    <name type="scientific">Shewanella mangrovi</name>
    <dbReference type="NCBI Taxonomy" id="1515746"/>
    <lineage>
        <taxon>Bacteria</taxon>
        <taxon>Pseudomonadati</taxon>
        <taxon>Pseudomonadota</taxon>
        <taxon>Gammaproteobacteria</taxon>
        <taxon>Alteromonadales</taxon>
        <taxon>Shewanellaceae</taxon>
        <taxon>Shewanella</taxon>
    </lineage>
</organism>
<dbReference type="OrthoDB" id="6267373at2"/>
<dbReference type="Gene3D" id="2.40.10.220">
    <property type="entry name" value="predicted glycosyltransferase like domains"/>
    <property type="match status" value="1"/>
</dbReference>
<dbReference type="EMBL" id="JPEO01000008">
    <property type="protein sequence ID" value="KFZ37136.1"/>
    <property type="molecule type" value="Genomic_DNA"/>
</dbReference>
<dbReference type="AlphaFoldDB" id="A0A094JXG6"/>
<dbReference type="RefSeq" id="WP_037443167.1">
    <property type="nucleotide sequence ID" value="NZ_JPEO01000008.1"/>
</dbReference>
<dbReference type="GO" id="GO:0035438">
    <property type="term" value="F:cyclic-di-GMP binding"/>
    <property type="evidence" value="ECO:0007669"/>
    <property type="project" value="InterPro"/>
</dbReference>
<dbReference type="InterPro" id="IPR009875">
    <property type="entry name" value="PilZ_domain"/>
</dbReference>
<keyword evidence="3" id="KW-1185">Reference proteome</keyword>
<dbReference type="STRING" id="1515746.HR45_12035"/>
<dbReference type="Pfam" id="PF07238">
    <property type="entry name" value="PilZ"/>
    <property type="match status" value="1"/>
</dbReference>
<dbReference type="Proteomes" id="UP000029264">
    <property type="component" value="Unassembled WGS sequence"/>
</dbReference>
<evidence type="ECO:0000259" key="1">
    <source>
        <dbReference type="Pfam" id="PF07238"/>
    </source>
</evidence>
<gene>
    <name evidence="2" type="ORF">HR45_12035</name>
</gene>
<protein>
    <submittedName>
        <fullName evidence="2">Pilus assembly protein PilZ</fullName>
    </submittedName>
</protein>
<dbReference type="SUPFAM" id="SSF141371">
    <property type="entry name" value="PilZ domain-like"/>
    <property type="match status" value="1"/>
</dbReference>
<accession>A0A094JXG6</accession>
<sequence>MSDDVDSFNERRKSLRVDLESETIRLGWQDASGQFQTAEGICIDLSRHGILIEYSNAFKLGELVEVTFNAGTDAQNTIKGQVCRCSPNGEVFHIAMQLF</sequence>
<proteinExistence type="predicted"/>
<evidence type="ECO:0000313" key="3">
    <source>
        <dbReference type="Proteomes" id="UP000029264"/>
    </source>
</evidence>
<reference evidence="2 3" key="1">
    <citation type="submission" date="2014-06" db="EMBL/GenBank/DDBJ databases">
        <title>Shewanella sp. YQH10.</title>
        <authorList>
            <person name="Liu Y."/>
            <person name="Zeng R."/>
        </authorList>
    </citation>
    <scope>NUCLEOTIDE SEQUENCE [LARGE SCALE GENOMIC DNA]</scope>
    <source>
        <strain evidence="2 3">YQH10</strain>
    </source>
</reference>
<feature type="domain" description="PilZ" evidence="1">
    <location>
        <begin position="11"/>
        <end position="90"/>
    </location>
</feature>
<comment type="caution">
    <text evidence="2">The sequence shown here is derived from an EMBL/GenBank/DDBJ whole genome shotgun (WGS) entry which is preliminary data.</text>
</comment>